<dbReference type="KEGG" id="bthu:YBT1518_31535"/>
<keyword evidence="1" id="KW-0614">Plasmid</keyword>
<geneLocation type="plasmid" evidence="2 3">
    <name>pBMB0233</name>
</geneLocation>
<dbReference type="EMBL" id="CP005939">
    <property type="protein sequence ID" value="AHA75687.1"/>
    <property type="molecule type" value="Genomic_DNA"/>
</dbReference>
<dbReference type="Proteomes" id="UP000018566">
    <property type="component" value="Plasmid pBMB0232"/>
</dbReference>
<reference evidence="1 3" key="1">
    <citation type="submission" date="2013-05" db="EMBL/GenBank/DDBJ databases">
        <title>Complete genome sequence of Bacillus thuringiensis YBT-1518, a typical strain with high toxicity to nematode.</title>
        <authorList>
            <person name="Wang P."/>
            <person name="Zhang C."/>
            <person name="Guo M."/>
            <person name="Guo S."/>
            <person name="Zhu Y."/>
            <person name="Zheng J."/>
            <person name="Zhu L."/>
            <person name="Ruan L."/>
            <person name="Peng D."/>
            <person name="Sun M."/>
        </authorList>
    </citation>
    <scope>NUCLEOTIDE SEQUENCE [LARGE SCALE GENOMIC DNA]</scope>
    <source>
        <strain evidence="1 3">YBT-1518</strain>
        <plasmid evidence="1 3">pBMB0232</plasmid>
        <plasmid evidence="2 3">pBMB0233</plasmid>
    </source>
</reference>
<proteinExistence type="predicted"/>
<evidence type="ECO:0000313" key="3">
    <source>
        <dbReference type="Proteomes" id="UP000018566"/>
    </source>
</evidence>
<organism evidence="1 3">
    <name type="scientific">Bacillus thuringiensis YBT-1518</name>
    <dbReference type="NCBI Taxonomy" id="529122"/>
    <lineage>
        <taxon>Bacteria</taxon>
        <taxon>Bacillati</taxon>
        <taxon>Bacillota</taxon>
        <taxon>Bacilli</taxon>
        <taxon>Bacillales</taxon>
        <taxon>Bacillaceae</taxon>
        <taxon>Bacillus</taxon>
        <taxon>Bacillus cereus group</taxon>
    </lineage>
</organism>
<accession>A0A9W3KL76</accession>
<gene>
    <name evidence="2" type="ORF">YBT1518_31535</name>
    <name evidence="1" type="ORF">YBT1518_33372</name>
</gene>
<name>A0A9W3KL76_BACTU</name>
<dbReference type="AlphaFoldDB" id="A0A9W3KL76"/>
<dbReference type="KEGG" id="bthu:YBT1518_33372"/>
<evidence type="ECO:0000313" key="1">
    <source>
        <dbReference type="EMBL" id="AHA75687.1"/>
    </source>
</evidence>
<sequence>MIRKIGGNNISNSLQISLPTSNHGVNTNNGTFVYQDELKLADLAIQITKEDVRSFIHIKTI</sequence>
<protein>
    <submittedName>
        <fullName evidence="1">Uncharacterized protein</fullName>
    </submittedName>
</protein>
<evidence type="ECO:0000313" key="2">
    <source>
        <dbReference type="EMBL" id="AHA75787.1"/>
    </source>
</evidence>
<dbReference type="EMBL" id="CP005940">
    <property type="protein sequence ID" value="AHA75787.1"/>
    <property type="molecule type" value="Genomic_DNA"/>
</dbReference>
<geneLocation type="plasmid" evidence="1 3">
    <name>pBMB0232</name>
</geneLocation>
<dbReference type="Proteomes" id="UP000018566">
    <property type="component" value="Plasmid pBMB0233"/>
</dbReference>